<accession>A0AAD4L7T3</accession>
<protein>
    <recommendedName>
        <fullName evidence="2">DUF6533 domain-containing protein</fullName>
    </recommendedName>
</protein>
<comment type="caution">
    <text evidence="3">The sequence shown here is derived from an EMBL/GenBank/DDBJ whole genome shotgun (WGS) entry which is preliminary data.</text>
</comment>
<keyword evidence="1" id="KW-1133">Transmembrane helix</keyword>
<feature type="transmembrane region" description="Helical" evidence="1">
    <location>
        <begin position="231"/>
        <end position="255"/>
    </location>
</feature>
<dbReference type="Proteomes" id="UP001201163">
    <property type="component" value="Unassembled WGS sequence"/>
</dbReference>
<proteinExistence type="predicted"/>
<keyword evidence="1" id="KW-0812">Transmembrane</keyword>
<feature type="domain" description="DUF6533" evidence="2">
    <location>
        <begin position="26"/>
        <end position="67"/>
    </location>
</feature>
<name>A0AAD4L7T3_9AGAM</name>
<feature type="transmembrane region" description="Helical" evidence="1">
    <location>
        <begin position="90"/>
        <end position="109"/>
    </location>
</feature>
<feature type="transmembrane region" description="Helical" evidence="1">
    <location>
        <begin position="121"/>
        <end position="141"/>
    </location>
</feature>
<reference evidence="3" key="1">
    <citation type="submission" date="2022-01" db="EMBL/GenBank/DDBJ databases">
        <title>Comparative genomics reveals a dynamic genome evolution in the ectomycorrhizal milk-cap (Lactarius) mushrooms.</title>
        <authorList>
            <consortium name="DOE Joint Genome Institute"/>
            <person name="Lebreton A."/>
            <person name="Tang N."/>
            <person name="Kuo A."/>
            <person name="LaButti K."/>
            <person name="Drula E."/>
            <person name="Barry K."/>
            <person name="Clum A."/>
            <person name="Lipzen A."/>
            <person name="Mousain D."/>
            <person name="Ng V."/>
            <person name="Wang R."/>
            <person name="Wang X."/>
            <person name="Dai Y."/>
            <person name="Henrissat B."/>
            <person name="Grigoriev I.V."/>
            <person name="Guerin-Laguette A."/>
            <person name="Yu F."/>
            <person name="Martin F.M."/>
        </authorList>
    </citation>
    <scope>NUCLEOTIDE SEQUENCE</scope>
    <source>
        <strain evidence="3">QP</strain>
    </source>
</reference>
<organism evidence="3 4">
    <name type="scientific">Lactarius akahatsu</name>
    <dbReference type="NCBI Taxonomy" id="416441"/>
    <lineage>
        <taxon>Eukaryota</taxon>
        <taxon>Fungi</taxon>
        <taxon>Dikarya</taxon>
        <taxon>Basidiomycota</taxon>
        <taxon>Agaricomycotina</taxon>
        <taxon>Agaricomycetes</taxon>
        <taxon>Russulales</taxon>
        <taxon>Russulaceae</taxon>
        <taxon>Lactarius</taxon>
    </lineage>
</organism>
<feature type="transmembrane region" description="Helical" evidence="1">
    <location>
        <begin position="186"/>
        <end position="210"/>
    </location>
</feature>
<dbReference type="InterPro" id="IPR045340">
    <property type="entry name" value="DUF6533"/>
</dbReference>
<evidence type="ECO:0000256" key="1">
    <source>
        <dbReference type="SAM" id="Phobius"/>
    </source>
</evidence>
<evidence type="ECO:0000313" key="3">
    <source>
        <dbReference type="EMBL" id="KAH8983744.1"/>
    </source>
</evidence>
<evidence type="ECO:0000259" key="2">
    <source>
        <dbReference type="Pfam" id="PF20151"/>
    </source>
</evidence>
<dbReference type="Pfam" id="PF20151">
    <property type="entry name" value="DUF6533"/>
    <property type="match status" value="1"/>
</dbReference>
<feature type="transmembrane region" description="Helical" evidence="1">
    <location>
        <begin position="261"/>
        <end position="280"/>
    </location>
</feature>
<feature type="transmembrane region" description="Helical" evidence="1">
    <location>
        <begin position="20"/>
        <end position="37"/>
    </location>
</feature>
<evidence type="ECO:0000313" key="4">
    <source>
        <dbReference type="Proteomes" id="UP001201163"/>
    </source>
</evidence>
<dbReference type="AlphaFoldDB" id="A0AAD4L7T3"/>
<sequence>MGPQSLTEHLMASGLDTVVMTRYTLIGDYVVLFYDWIISLDQEVALIHPAPWTAVKTAYLVCRYYPMAIAPFHLWGLVGDHEQHVCESSYLALFACAVPTLLSAQFILMLRTYAFSWRKKWVLVVLSITYFVLIGVMIWVICKKLTLAPIFLILERGGCFAISDEPSITAILASVLQGASAAPVPIAYHMGIISILATLFDCLNMLAVVWHCVRERGTLGTLGKSILKQGIMFYVAMTALNVLTIGTFFSSYLVVHGLGSSFAFAYTLPSALSCRLVLMLRRKASPTETKLRVEHSLMVDDALEMIAVEQHPEEGFTPSISTDAQA</sequence>
<gene>
    <name evidence="3" type="ORF">EDB92DRAFT_1557223</name>
</gene>
<keyword evidence="4" id="KW-1185">Reference proteome</keyword>
<feature type="transmembrane region" description="Helical" evidence="1">
    <location>
        <begin position="58"/>
        <end position="78"/>
    </location>
</feature>
<keyword evidence="1" id="KW-0472">Membrane</keyword>
<dbReference type="EMBL" id="JAKELL010000085">
    <property type="protein sequence ID" value="KAH8983744.1"/>
    <property type="molecule type" value="Genomic_DNA"/>
</dbReference>